<protein>
    <submittedName>
        <fullName evidence="2">SDR family oxidoreductase</fullName>
    </submittedName>
</protein>
<keyword evidence="3" id="KW-1185">Reference proteome</keyword>
<gene>
    <name evidence="2" type="ORF">D7V88_37565</name>
</gene>
<name>A0A3A8HQL4_9BACT</name>
<dbReference type="EMBL" id="RAVZ01000445">
    <property type="protein sequence ID" value="RKG72806.1"/>
    <property type="molecule type" value="Genomic_DNA"/>
</dbReference>
<feature type="compositionally biased region" description="Basic residues" evidence="1">
    <location>
        <begin position="49"/>
        <end position="61"/>
    </location>
</feature>
<dbReference type="GO" id="GO:0005737">
    <property type="term" value="C:cytoplasm"/>
    <property type="evidence" value="ECO:0007669"/>
    <property type="project" value="TreeGrafter"/>
</dbReference>
<evidence type="ECO:0000256" key="1">
    <source>
        <dbReference type="SAM" id="MobiDB-lite"/>
    </source>
</evidence>
<dbReference type="RefSeq" id="WP_120545371.1">
    <property type="nucleotide sequence ID" value="NZ_RAVZ01000445.1"/>
</dbReference>
<comment type="caution">
    <text evidence="2">The sequence shown here is derived from an EMBL/GenBank/DDBJ whole genome shotgun (WGS) entry which is preliminary data.</text>
</comment>
<dbReference type="Proteomes" id="UP000268094">
    <property type="component" value="Unassembled WGS sequence"/>
</dbReference>
<dbReference type="GO" id="GO:0016491">
    <property type="term" value="F:oxidoreductase activity"/>
    <property type="evidence" value="ECO:0007669"/>
    <property type="project" value="TreeGrafter"/>
</dbReference>
<dbReference type="InterPro" id="IPR002347">
    <property type="entry name" value="SDR_fam"/>
</dbReference>
<organism evidence="2 3">
    <name type="scientific">Corallococcus terminator</name>
    <dbReference type="NCBI Taxonomy" id="2316733"/>
    <lineage>
        <taxon>Bacteria</taxon>
        <taxon>Pseudomonadati</taxon>
        <taxon>Myxococcota</taxon>
        <taxon>Myxococcia</taxon>
        <taxon>Myxococcales</taxon>
        <taxon>Cystobacterineae</taxon>
        <taxon>Myxococcaceae</taxon>
        <taxon>Corallococcus</taxon>
    </lineage>
</organism>
<dbReference type="SUPFAM" id="SSF51735">
    <property type="entry name" value="NAD(P)-binding Rossmann-fold domains"/>
    <property type="match status" value="1"/>
</dbReference>
<accession>A0A3A8HQL4</accession>
<sequence>MKPLPAPTAIPSDEELERCVALLRSVEQWPEDHPARHAIEQAAIQVQRGQKKRLRRQREKQRKQEDRSLVEGVFRAQTETLGVRSLSAPEPRTDSELRHPKHCYVCKQPFTRLHARYPLLCPPCADLNEAKREQRADLSGRSALITGGRTKVGFQLALKLLRDNARVLITTRFPRDAARRFAAEPDFADWADRLAVFGLDLRYLPGVKAFTEHLLATEPSLDILVNNAAQTLRPTPEQLDSLRAHEQAALLSPPASALLRGSTAFEAPTTGVGLLPVGASELLPLTQALAERPDGNLEDRGSENSWVLRLHEVPFVELLEVQLINAVAPFLLNAHLKPLLLRSPHADRHIVNVSAVEGQFSRKNKTVFHPHTNMAKAALNMMTRTSAEDYARDGIFMNSVDTGWLTNENPREKRLRMSEQGFITPLDVVDGAARVYDPVVQGVRGQPVHGLFLKDYRSAPW</sequence>
<dbReference type="AlphaFoldDB" id="A0A3A8HQL4"/>
<dbReference type="PANTHER" id="PTHR43544">
    <property type="entry name" value="SHORT-CHAIN DEHYDROGENASE/REDUCTASE"/>
    <property type="match status" value="1"/>
</dbReference>
<dbReference type="Pfam" id="PF00106">
    <property type="entry name" value="adh_short"/>
    <property type="match status" value="1"/>
</dbReference>
<dbReference type="InterPro" id="IPR036291">
    <property type="entry name" value="NAD(P)-bd_dom_sf"/>
</dbReference>
<dbReference type="Pfam" id="PF13561">
    <property type="entry name" value="adh_short_C2"/>
    <property type="match status" value="1"/>
</dbReference>
<dbReference type="InterPro" id="IPR051468">
    <property type="entry name" value="Fungal_SecMetab_SDRs"/>
</dbReference>
<evidence type="ECO:0000313" key="3">
    <source>
        <dbReference type="Proteomes" id="UP000268094"/>
    </source>
</evidence>
<dbReference type="PANTHER" id="PTHR43544:SF2">
    <property type="entry name" value="OXIDOREDUCTASE"/>
    <property type="match status" value="1"/>
</dbReference>
<reference evidence="3" key="1">
    <citation type="submission" date="2018-09" db="EMBL/GenBank/DDBJ databases">
        <authorList>
            <person name="Livingstone P.G."/>
            <person name="Whitworth D.E."/>
        </authorList>
    </citation>
    <scope>NUCLEOTIDE SEQUENCE [LARGE SCALE GENOMIC DNA]</scope>
    <source>
        <strain evidence="3">CA054A</strain>
    </source>
</reference>
<evidence type="ECO:0000313" key="2">
    <source>
        <dbReference type="EMBL" id="RKG72806.1"/>
    </source>
</evidence>
<dbReference type="CDD" id="cd05233">
    <property type="entry name" value="SDR_c"/>
    <property type="match status" value="1"/>
</dbReference>
<dbReference type="Gene3D" id="3.40.50.720">
    <property type="entry name" value="NAD(P)-binding Rossmann-like Domain"/>
    <property type="match status" value="2"/>
</dbReference>
<dbReference type="OrthoDB" id="56744at2"/>
<dbReference type="PRINTS" id="PR00081">
    <property type="entry name" value="GDHRDH"/>
</dbReference>
<feature type="region of interest" description="Disordered" evidence="1">
    <location>
        <begin position="47"/>
        <end position="69"/>
    </location>
</feature>
<proteinExistence type="predicted"/>